<dbReference type="Proteomes" id="UP000095283">
    <property type="component" value="Unplaced"/>
</dbReference>
<evidence type="ECO:0000313" key="3">
    <source>
        <dbReference type="Proteomes" id="UP000095283"/>
    </source>
</evidence>
<keyword evidence="1" id="KW-0677">Repeat</keyword>
<evidence type="ECO:0000313" key="4">
    <source>
        <dbReference type="WBParaSite" id="Hba_16762"/>
    </source>
</evidence>
<keyword evidence="3" id="KW-1185">Reference proteome</keyword>
<feature type="repeat" description="MBT" evidence="2">
    <location>
        <begin position="295"/>
        <end position="394"/>
    </location>
</feature>
<dbReference type="PANTHER" id="PTHR12247">
    <property type="entry name" value="POLYCOMB GROUP PROTEIN"/>
    <property type="match status" value="1"/>
</dbReference>
<sequence length="405" mass="46552">MTKHVVPVDAFHEHLFREYTKNIQKDLVVEIEMKDNRKVLDAGIKCYWLATVVKIAGYRVLLRWVGASEEGDEKYDFWIGQRVELLDYNNSTRVRPARIKKVAGRRVCVHILKSDCDLEDDDDDRQLGIDAEFWVDQSSFFLFHVGWACLNGYNLAAKKEYRRHAEKIADALKKARYCEAPINNHIIGFKNEDAPYSPIDVRADQLIEWKKVGTISWEKGMKLELMDPLAQQFNELKVATVLEVLKNGYLRVGMDGPDAEADSVALHCTSPFLFPVGYAEKYSISLEGPEGTENFAWEPYLKQCKAKSAPEILFKPLPTKEELDRFKPGAKLEASDMCENYLICPGTIVCSKGRLLQIHFDGWEESYDQLFDINSNDIFPLGWCEMHGYKLEAPKEEEPPKKKKK</sequence>
<feature type="repeat" description="MBT" evidence="2">
    <location>
        <begin position="46"/>
        <end position="158"/>
    </location>
</feature>
<dbReference type="GO" id="GO:0042393">
    <property type="term" value="F:histone binding"/>
    <property type="evidence" value="ECO:0007669"/>
    <property type="project" value="TreeGrafter"/>
</dbReference>
<dbReference type="InterPro" id="IPR050548">
    <property type="entry name" value="PcG_chromatin_remod_factors"/>
</dbReference>
<organism evidence="3 4">
    <name type="scientific">Heterorhabditis bacteriophora</name>
    <name type="common">Entomopathogenic nematode worm</name>
    <dbReference type="NCBI Taxonomy" id="37862"/>
    <lineage>
        <taxon>Eukaryota</taxon>
        <taxon>Metazoa</taxon>
        <taxon>Ecdysozoa</taxon>
        <taxon>Nematoda</taxon>
        <taxon>Chromadorea</taxon>
        <taxon>Rhabditida</taxon>
        <taxon>Rhabditina</taxon>
        <taxon>Rhabditomorpha</taxon>
        <taxon>Strongyloidea</taxon>
        <taxon>Heterorhabditidae</taxon>
        <taxon>Heterorhabditis</taxon>
    </lineage>
</organism>
<reference evidence="4" key="1">
    <citation type="submission" date="2016-11" db="UniProtKB">
        <authorList>
            <consortium name="WormBaseParasite"/>
        </authorList>
    </citation>
    <scope>IDENTIFICATION</scope>
</reference>
<proteinExistence type="predicted"/>
<dbReference type="AlphaFoldDB" id="A0A1I7XHH1"/>
<dbReference type="PANTHER" id="PTHR12247:SF131">
    <property type="entry name" value="LD05287P"/>
    <property type="match status" value="1"/>
</dbReference>
<dbReference type="Gene3D" id="2.30.30.140">
    <property type="match status" value="4"/>
</dbReference>
<dbReference type="GO" id="GO:0005634">
    <property type="term" value="C:nucleus"/>
    <property type="evidence" value="ECO:0007669"/>
    <property type="project" value="InterPro"/>
</dbReference>
<evidence type="ECO:0000256" key="1">
    <source>
        <dbReference type="ARBA" id="ARBA00022737"/>
    </source>
</evidence>
<name>A0A1I7XHH1_HETBA</name>
<dbReference type="GO" id="GO:0003682">
    <property type="term" value="F:chromatin binding"/>
    <property type="evidence" value="ECO:0007669"/>
    <property type="project" value="TreeGrafter"/>
</dbReference>
<dbReference type="SUPFAM" id="SSF63748">
    <property type="entry name" value="Tudor/PWWP/MBT"/>
    <property type="match status" value="4"/>
</dbReference>
<evidence type="ECO:0000256" key="2">
    <source>
        <dbReference type="PROSITE-ProRule" id="PRU00459"/>
    </source>
</evidence>
<feature type="repeat" description="MBT" evidence="2">
    <location>
        <begin position="180"/>
        <end position="289"/>
    </location>
</feature>
<protein>
    <submittedName>
        <fullName evidence="4">Mbt repeat protein</fullName>
    </submittedName>
</protein>
<dbReference type="InterPro" id="IPR004092">
    <property type="entry name" value="Mbt"/>
</dbReference>
<dbReference type="GO" id="GO:0045892">
    <property type="term" value="P:negative regulation of DNA-templated transcription"/>
    <property type="evidence" value="ECO:0007669"/>
    <property type="project" value="TreeGrafter"/>
</dbReference>
<dbReference type="Pfam" id="PF02820">
    <property type="entry name" value="MBT"/>
    <property type="match status" value="3"/>
</dbReference>
<dbReference type="PROSITE" id="PS51079">
    <property type="entry name" value="MBT"/>
    <property type="match status" value="3"/>
</dbReference>
<accession>A0A1I7XHH1</accession>
<dbReference type="WBParaSite" id="Hba_16762">
    <property type="protein sequence ID" value="Hba_16762"/>
    <property type="gene ID" value="Hba_16762"/>
</dbReference>
<dbReference type="SMART" id="SM00561">
    <property type="entry name" value="MBT"/>
    <property type="match status" value="3"/>
</dbReference>